<protein>
    <recommendedName>
        <fullName evidence="1">Stage 0 sporulation protein A homolog</fullName>
    </recommendedName>
</protein>
<dbReference type="Proteomes" id="UP000712157">
    <property type="component" value="Unassembled WGS sequence"/>
</dbReference>
<keyword evidence="2" id="KW-0805">Transcription regulation</keyword>
<accession>A0A949JXW0</accession>
<dbReference type="AlphaFoldDB" id="A0A949JXW0"/>
<sequence length="265" mass="30633">MEILLADDERLALEVLKEAVHKACPDASLYDFQKTGELLEFVVEHPCDVAFLDIEMRSMNGIELAKRLKEINPSVNIVFATGYSEYMGQAFSMHVSGYLLKPVTWQAVKEELENLRHPVAQERDTGLRIQTFGNFEVFYNGRPLRFARSKAKELFAYLIHKRGTGCGTREIAALLFEDQPYSLTLQKQVQTIMSAMMKSLKEVGAEDCIIRTYNYTAVDVERIENCDYYRFLKWDVKAVNEYTGEYMMNYSWAEFVIGYLDNKLM</sequence>
<dbReference type="InterPro" id="IPR011006">
    <property type="entry name" value="CheY-like_superfamily"/>
</dbReference>
<reference evidence="8" key="1">
    <citation type="submission" date="2021-06" db="EMBL/GenBank/DDBJ databases">
        <title>Description of novel taxa of the family Lachnospiraceae.</title>
        <authorList>
            <person name="Chaplin A.V."/>
            <person name="Sokolova S.R."/>
            <person name="Pikina A.P."/>
            <person name="Korzhanova M."/>
            <person name="Belova V."/>
            <person name="Korostin D."/>
            <person name="Efimov B.A."/>
        </authorList>
    </citation>
    <scope>NUCLEOTIDE SEQUENCE</scope>
    <source>
        <strain evidence="8">ASD5720</strain>
    </source>
</reference>
<dbReference type="GO" id="GO:0000976">
    <property type="term" value="F:transcription cis-regulatory region binding"/>
    <property type="evidence" value="ECO:0007669"/>
    <property type="project" value="TreeGrafter"/>
</dbReference>
<keyword evidence="3" id="KW-0238">DNA-binding</keyword>
<name>A0A949JXW0_9FIRM</name>
<evidence type="ECO:0000259" key="7">
    <source>
        <dbReference type="PROSITE" id="PS50110"/>
    </source>
</evidence>
<dbReference type="GO" id="GO:0006355">
    <property type="term" value="P:regulation of DNA-templated transcription"/>
    <property type="evidence" value="ECO:0007669"/>
    <property type="project" value="InterPro"/>
</dbReference>
<dbReference type="GO" id="GO:0000156">
    <property type="term" value="F:phosphorelay response regulator activity"/>
    <property type="evidence" value="ECO:0007669"/>
    <property type="project" value="TreeGrafter"/>
</dbReference>
<dbReference type="InterPro" id="IPR036388">
    <property type="entry name" value="WH-like_DNA-bd_sf"/>
</dbReference>
<evidence type="ECO:0000313" key="9">
    <source>
        <dbReference type="Proteomes" id="UP000712157"/>
    </source>
</evidence>
<evidence type="ECO:0000313" key="8">
    <source>
        <dbReference type="EMBL" id="MBU9735762.1"/>
    </source>
</evidence>
<dbReference type="SMART" id="SM00448">
    <property type="entry name" value="REC"/>
    <property type="match status" value="1"/>
</dbReference>
<evidence type="ECO:0000256" key="2">
    <source>
        <dbReference type="ARBA" id="ARBA00023015"/>
    </source>
</evidence>
<dbReference type="Gene3D" id="1.10.10.10">
    <property type="entry name" value="Winged helix-like DNA-binding domain superfamily/Winged helix DNA-binding domain"/>
    <property type="match status" value="1"/>
</dbReference>
<comment type="caution">
    <text evidence="8">The sequence shown here is derived from an EMBL/GenBank/DDBJ whole genome shotgun (WGS) entry which is preliminary data.</text>
</comment>
<keyword evidence="4" id="KW-0804">Transcription</keyword>
<organism evidence="8 9">
    <name type="scientific">Diplocloster agilis</name>
    <dbReference type="NCBI Taxonomy" id="2850323"/>
    <lineage>
        <taxon>Bacteria</taxon>
        <taxon>Bacillati</taxon>
        <taxon>Bacillota</taxon>
        <taxon>Clostridia</taxon>
        <taxon>Lachnospirales</taxon>
        <taxon>Lachnospiraceae</taxon>
        <taxon>Diplocloster</taxon>
    </lineage>
</organism>
<dbReference type="EMBL" id="JAHQCW010000005">
    <property type="protein sequence ID" value="MBU9735762.1"/>
    <property type="molecule type" value="Genomic_DNA"/>
</dbReference>
<dbReference type="InterPro" id="IPR016032">
    <property type="entry name" value="Sig_transdc_resp-reg_C-effctor"/>
</dbReference>
<keyword evidence="9" id="KW-1185">Reference proteome</keyword>
<proteinExistence type="predicted"/>
<gene>
    <name evidence="8" type="ORF">KTH89_04380</name>
</gene>
<dbReference type="Gene3D" id="3.40.50.2300">
    <property type="match status" value="1"/>
</dbReference>
<comment type="function">
    <text evidence="5">May play the central regulatory role in sporulation. It may be an element of the effector pathway responsible for the activation of sporulation genes in response to nutritional stress. Spo0A may act in concert with spo0H (a sigma factor) to control the expression of some genes that are critical to the sporulation process.</text>
</comment>
<dbReference type="Pfam" id="PF00072">
    <property type="entry name" value="Response_reg"/>
    <property type="match status" value="1"/>
</dbReference>
<feature type="modified residue" description="4-aspartylphosphate" evidence="6">
    <location>
        <position position="53"/>
    </location>
</feature>
<evidence type="ECO:0000256" key="4">
    <source>
        <dbReference type="ARBA" id="ARBA00023163"/>
    </source>
</evidence>
<dbReference type="InterPro" id="IPR039420">
    <property type="entry name" value="WalR-like"/>
</dbReference>
<keyword evidence="6" id="KW-0597">Phosphoprotein</keyword>
<dbReference type="PROSITE" id="PS50110">
    <property type="entry name" value="RESPONSE_REGULATORY"/>
    <property type="match status" value="1"/>
</dbReference>
<evidence type="ECO:0000256" key="3">
    <source>
        <dbReference type="ARBA" id="ARBA00023125"/>
    </source>
</evidence>
<dbReference type="SUPFAM" id="SSF52172">
    <property type="entry name" value="CheY-like"/>
    <property type="match status" value="1"/>
</dbReference>
<dbReference type="PANTHER" id="PTHR48111:SF69">
    <property type="entry name" value="RESPONSE REGULATOR RECEIVER"/>
    <property type="match status" value="1"/>
</dbReference>
<dbReference type="GO" id="GO:0032993">
    <property type="term" value="C:protein-DNA complex"/>
    <property type="evidence" value="ECO:0007669"/>
    <property type="project" value="TreeGrafter"/>
</dbReference>
<evidence type="ECO:0000256" key="6">
    <source>
        <dbReference type="PROSITE-ProRule" id="PRU00169"/>
    </source>
</evidence>
<feature type="domain" description="Response regulatory" evidence="7">
    <location>
        <begin position="2"/>
        <end position="116"/>
    </location>
</feature>
<dbReference type="SUPFAM" id="SSF46894">
    <property type="entry name" value="C-terminal effector domain of the bipartite response regulators"/>
    <property type="match status" value="1"/>
</dbReference>
<evidence type="ECO:0000256" key="5">
    <source>
        <dbReference type="ARBA" id="ARBA00024867"/>
    </source>
</evidence>
<dbReference type="InterPro" id="IPR001789">
    <property type="entry name" value="Sig_transdc_resp-reg_receiver"/>
</dbReference>
<dbReference type="GO" id="GO:0005829">
    <property type="term" value="C:cytosol"/>
    <property type="evidence" value="ECO:0007669"/>
    <property type="project" value="TreeGrafter"/>
</dbReference>
<dbReference type="PANTHER" id="PTHR48111">
    <property type="entry name" value="REGULATOR OF RPOS"/>
    <property type="match status" value="1"/>
</dbReference>
<evidence type="ECO:0000256" key="1">
    <source>
        <dbReference type="ARBA" id="ARBA00018672"/>
    </source>
</evidence>